<feature type="domain" description="Plasmid pRiA4b Orf3-like" evidence="1">
    <location>
        <begin position="9"/>
        <end position="164"/>
    </location>
</feature>
<dbReference type="PANTHER" id="PTHR41878">
    <property type="entry name" value="LEXA REPRESSOR-RELATED"/>
    <property type="match status" value="1"/>
</dbReference>
<evidence type="ECO:0000313" key="3">
    <source>
        <dbReference type="Proteomes" id="UP000185557"/>
    </source>
</evidence>
<dbReference type="AlphaFoldDB" id="A0A1U7J848"/>
<dbReference type="PANTHER" id="PTHR41878:SF1">
    <property type="entry name" value="TNPR PROTEIN"/>
    <property type="match status" value="1"/>
</dbReference>
<evidence type="ECO:0000259" key="1">
    <source>
        <dbReference type="Pfam" id="PF07929"/>
    </source>
</evidence>
<keyword evidence="3" id="KW-1185">Reference proteome</keyword>
<dbReference type="Pfam" id="PF07929">
    <property type="entry name" value="PRiA4_ORF3"/>
    <property type="match status" value="1"/>
</dbReference>
<dbReference type="Gene3D" id="3.10.290.30">
    <property type="entry name" value="MM3350-like"/>
    <property type="match status" value="1"/>
</dbReference>
<name>A0A1U7J848_9CYAN</name>
<organism evidence="2 3">
    <name type="scientific">Phormidium tenue NIES-30</name>
    <dbReference type="NCBI Taxonomy" id="549789"/>
    <lineage>
        <taxon>Bacteria</taxon>
        <taxon>Bacillati</taxon>
        <taxon>Cyanobacteriota</taxon>
        <taxon>Cyanophyceae</taxon>
        <taxon>Oscillatoriophycideae</taxon>
        <taxon>Oscillatoriales</taxon>
        <taxon>Oscillatoriaceae</taxon>
        <taxon>Phormidium</taxon>
    </lineage>
</organism>
<protein>
    <recommendedName>
        <fullName evidence="1">Plasmid pRiA4b Orf3-like domain-containing protein</fullName>
    </recommendedName>
</protein>
<sequence>METDLTAETYHLYVELLDSDPYIWRQVCVRGNISLAEFHRVLAAVMGWSGEADHVFKGQGEVLQAGEERVLSALLTQPGEALIYNYAPDQGWLHKITLEAIAPVDHPLPHCTAGERQCPPEFCNGVWDYVDLIDRLGDGDDPEEIDALWQKVGYDFDPERFDLAAANRRLQALAESAHCIPDVCN</sequence>
<dbReference type="STRING" id="549789.NIES30_06505"/>
<evidence type="ECO:0000313" key="2">
    <source>
        <dbReference type="EMBL" id="OKH49492.1"/>
    </source>
</evidence>
<dbReference type="EMBL" id="MRCG01000003">
    <property type="protein sequence ID" value="OKH49492.1"/>
    <property type="molecule type" value="Genomic_DNA"/>
</dbReference>
<accession>A0A1U7J848</accession>
<reference evidence="2 3" key="1">
    <citation type="submission" date="2016-11" db="EMBL/GenBank/DDBJ databases">
        <title>Draft Genome Sequences of Nine Cyanobacterial Strains from Diverse Habitats.</title>
        <authorList>
            <person name="Zhu T."/>
            <person name="Hou S."/>
            <person name="Lu X."/>
            <person name="Hess W.R."/>
        </authorList>
    </citation>
    <scope>NUCLEOTIDE SEQUENCE [LARGE SCALE GENOMIC DNA]</scope>
    <source>
        <strain evidence="2 3">NIES-30</strain>
    </source>
</reference>
<dbReference type="Proteomes" id="UP000185557">
    <property type="component" value="Unassembled WGS sequence"/>
</dbReference>
<dbReference type="SUPFAM" id="SSF159941">
    <property type="entry name" value="MM3350-like"/>
    <property type="match status" value="1"/>
</dbReference>
<gene>
    <name evidence="2" type="ORF">NIES30_06505</name>
</gene>
<comment type="caution">
    <text evidence="2">The sequence shown here is derived from an EMBL/GenBank/DDBJ whole genome shotgun (WGS) entry which is preliminary data.</text>
</comment>
<dbReference type="InterPro" id="IPR012912">
    <property type="entry name" value="Plasmid_pRiA4b_Orf3-like"/>
</dbReference>
<dbReference type="InterPro" id="IPR024047">
    <property type="entry name" value="MM3350-like_sf"/>
</dbReference>
<proteinExistence type="predicted"/>